<dbReference type="PANTHER" id="PTHR16223:SF138">
    <property type="entry name" value="TRANSCRIPTION FACTOR BHLH103-LIKE"/>
    <property type="match status" value="1"/>
</dbReference>
<evidence type="ECO:0000259" key="6">
    <source>
        <dbReference type="PROSITE" id="PS50888"/>
    </source>
</evidence>
<protein>
    <recommendedName>
        <fullName evidence="6">BHLH domain-containing protein</fullName>
    </recommendedName>
</protein>
<keyword evidence="4" id="KW-0804">Transcription</keyword>
<keyword evidence="8" id="KW-1185">Reference proteome</keyword>
<keyword evidence="3" id="KW-0238">DNA-binding</keyword>
<dbReference type="Gene3D" id="4.10.280.10">
    <property type="entry name" value="Helix-loop-helix DNA-binding domain"/>
    <property type="match status" value="1"/>
</dbReference>
<dbReference type="InterPro" id="IPR036638">
    <property type="entry name" value="HLH_DNA-bd_sf"/>
</dbReference>
<keyword evidence="5" id="KW-0539">Nucleus</keyword>
<keyword evidence="2" id="KW-0805">Transcription regulation</keyword>
<evidence type="ECO:0000256" key="3">
    <source>
        <dbReference type="ARBA" id="ARBA00023125"/>
    </source>
</evidence>
<dbReference type="CDD" id="cd11393">
    <property type="entry name" value="bHLH_AtbHLH_like"/>
    <property type="match status" value="1"/>
</dbReference>
<sequence>MKVPVRRRQKLADKITALQKLVSPYGKTDAASVLHETSVFIKVLQDQIHEKHTNVHNPVKRSHLQVKN</sequence>
<comment type="subcellular location">
    <subcellularLocation>
        <location evidence="1">Nucleus</location>
    </subcellularLocation>
</comment>
<name>A0ABD3B051_9GENT</name>
<dbReference type="SUPFAM" id="SSF47459">
    <property type="entry name" value="HLH, helix-loop-helix DNA-binding domain"/>
    <property type="match status" value="1"/>
</dbReference>
<organism evidence="7 8">
    <name type="scientific">Cinchona calisaya</name>
    <dbReference type="NCBI Taxonomy" id="153742"/>
    <lineage>
        <taxon>Eukaryota</taxon>
        <taxon>Viridiplantae</taxon>
        <taxon>Streptophyta</taxon>
        <taxon>Embryophyta</taxon>
        <taxon>Tracheophyta</taxon>
        <taxon>Spermatophyta</taxon>
        <taxon>Magnoliopsida</taxon>
        <taxon>eudicotyledons</taxon>
        <taxon>Gunneridae</taxon>
        <taxon>Pentapetalae</taxon>
        <taxon>asterids</taxon>
        <taxon>lamiids</taxon>
        <taxon>Gentianales</taxon>
        <taxon>Rubiaceae</taxon>
        <taxon>Cinchonoideae</taxon>
        <taxon>Cinchoneae</taxon>
        <taxon>Cinchona</taxon>
    </lineage>
</organism>
<dbReference type="AlphaFoldDB" id="A0ABD3B051"/>
<dbReference type="GO" id="GO:0005634">
    <property type="term" value="C:nucleus"/>
    <property type="evidence" value="ECO:0007669"/>
    <property type="project" value="UniProtKB-SubCell"/>
</dbReference>
<dbReference type="EMBL" id="JBJUIK010000001">
    <property type="protein sequence ID" value="KAL3536816.1"/>
    <property type="molecule type" value="Genomic_DNA"/>
</dbReference>
<evidence type="ECO:0000256" key="2">
    <source>
        <dbReference type="ARBA" id="ARBA00023015"/>
    </source>
</evidence>
<evidence type="ECO:0000256" key="5">
    <source>
        <dbReference type="ARBA" id="ARBA00023242"/>
    </source>
</evidence>
<accession>A0ABD3B051</accession>
<dbReference type="PROSITE" id="PS50888">
    <property type="entry name" value="BHLH"/>
    <property type="match status" value="1"/>
</dbReference>
<proteinExistence type="predicted"/>
<evidence type="ECO:0000313" key="8">
    <source>
        <dbReference type="Proteomes" id="UP001630127"/>
    </source>
</evidence>
<evidence type="ECO:0000313" key="7">
    <source>
        <dbReference type="EMBL" id="KAL3536816.1"/>
    </source>
</evidence>
<comment type="caution">
    <text evidence="7">The sequence shown here is derived from an EMBL/GenBank/DDBJ whole genome shotgun (WGS) entry which is preliminary data.</text>
</comment>
<dbReference type="GO" id="GO:0003677">
    <property type="term" value="F:DNA binding"/>
    <property type="evidence" value="ECO:0007669"/>
    <property type="project" value="UniProtKB-KW"/>
</dbReference>
<evidence type="ECO:0000256" key="4">
    <source>
        <dbReference type="ARBA" id="ARBA00023163"/>
    </source>
</evidence>
<dbReference type="PANTHER" id="PTHR16223">
    <property type="entry name" value="TRANSCRIPTION FACTOR BHLH83-RELATED"/>
    <property type="match status" value="1"/>
</dbReference>
<gene>
    <name evidence="7" type="ORF">ACH5RR_000182</name>
</gene>
<dbReference type="InterPro" id="IPR045843">
    <property type="entry name" value="IND-like"/>
</dbReference>
<dbReference type="Proteomes" id="UP001630127">
    <property type="component" value="Unassembled WGS sequence"/>
</dbReference>
<reference evidence="7 8" key="1">
    <citation type="submission" date="2024-11" db="EMBL/GenBank/DDBJ databases">
        <title>A near-complete genome assembly of Cinchona calisaya.</title>
        <authorList>
            <person name="Lian D.C."/>
            <person name="Zhao X.W."/>
            <person name="Wei L."/>
        </authorList>
    </citation>
    <scope>NUCLEOTIDE SEQUENCE [LARGE SCALE GENOMIC DNA]</scope>
    <source>
        <tissue evidence="7">Nenye</tissue>
    </source>
</reference>
<evidence type="ECO:0000256" key="1">
    <source>
        <dbReference type="ARBA" id="ARBA00004123"/>
    </source>
</evidence>
<feature type="domain" description="BHLH" evidence="6">
    <location>
        <begin position="1"/>
        <end position="44"/>
    </location>
</feature>
<dbReference type="InterPro" id="IPR045239">
    <property type="entry name" value="bHLH95_bHLH"/>
</dbReference>
<dbReference type="InterPro" id="IPR011598">
    <property type="entry name" value="bHLH_dom"/>
</dbReference>